<protein>
    <recommendedName>
        <fullName evidence="3">DUF1816 domain-containing protein</fullName>
    </recommendedName>
</protein>
<dbReference type="AlphaFoldDB" id="A0A2T1DTR0"/>
<dbReference type="OrthoDB" id="560125at2"/>
<accession>A0A2T1DTR0</accession>
<evidence type="ECO:0000313" key="1">
    <source>
        <dbReference type="EMBL" id="PSB23865.1"/>
    </source>
</evidence>
<evidence type="ECO:0008006" key="3">
    <source>
        <dbReference type="Google" id="ProtNLM"/>
    </source>
</evidence>
<gene>
    <name evidence="1" type="ORF">C7B82_29225</name>
</gene>
<name>A0A2T1DTR0_9CYAN</name>
<dbReference type="Proteomes" id="UP000239576">
    <property type="component" value="Unassembled WGS sequence"/>
</dbReference>
<reference evidence="2" key="1">
    <citation type="submission" date="2018-02" db="EMBL/GenBank/DDBJ databases">
        <authorList>
            <person name="Moore K."/>
            <person name="Momper L."/>
        </authorList>
    </citation>
    <scope>NUCLEOTIDE SEQUENCE [LARGE SCALE GENOMIC DNA]</scope>
    <source>
        <strain evidence="2">ULC18</strain>
    </source>
</reference>
<evidence type="ECO:0000313" key="2">
    <source>
        <dbReference type="Proteomes" id="UP000239576"/>
    </source>
</evidence>
<sequence>MNDLLANLLNLFGFAWWVEVMTETPPCTYYFGPFMSAKAADASKSGYVEDLEQECAQGIKVTLKRFKPTRLTVADDLGEKSSQGITRTLRGQLQ</sequence>
<reference evidence="1 2" key="2">
    <citation type="submission" date="2018-03" db="EMBL/GenBank/DDBJ databases">
        <title>The ancient ancestry and fast evolution of plastids.</title>
        <authorList>
            <person name="Moore K.R."/>
            <person name="Magnabosco C."/>
            <person name="Momper L."/>
            <person name="Gold D.A."/>
            <person name="Bosak T."/>
            <person name="Fournier G.P."/>
        </authorList>
    </citation>
    <scope>NUCLEOTIDE SEQUENCE [LARGE SCALE GENOMIC DNA]</scope>
    <source>
        <strain evidence="1 2">ULC18</strain>
    </source>
</reference>
<dbReference type="InterPro" id="IPR014945">
    <property type="entry name" value="DUF1816"/>
</dbReference>
<comment type="caution">
    <text evidence="1">The sequence shown here is derived from an EMBL/GenBank/DDBJ whole genome shotgun (WGS) entry which is preliminary data.</text>
</comment>
<proteinExistence type="predicted"/>
<dbReference type="EMBL" id="PVWK01000158">
    <property type="protein sequence ID" value="PSB23865.1"/>
    <property type="molecule type" value="Genomic_DNA"/>
</dbReference>
<dbReference type="Pfam" id="PF08846">
    <property type="entry name" value="DUF1816"/>
    <property type="match status" value="1"/>
</dbReference>
<organism evidence="1 2">
    <name type="scientific">Stenomitos frigidus ULC18</name>
    <dbReference type="NCBI Taxonomy" id="2107698"/>
    <lineage>
        <taxon>Bacteria</taxon>
        <taxon>Bacillati</taxon>
        <taxon>Cyanobacteriota</taxon>
        <taxon>Cyanophyceae</taxon>
        <taxon>Leptolyngbyales</taxon>
        <taxon>Leptolyngbyaceae</taxon>
        <taxon>Stenomitos</taxon>
    </lineage>
</organism>
<dbReference type="RefSeq" id="WP_106260674.1">
    <property type="nucleotide sequence ID" value="NZ_CAWNSW010000147.1"/>
</dbReference>
<keyword evidence="2" id="KW-1185">Reference proteome</keyword>